<dbReference type="InterPro" id="IPR015797">
    <property type="entry name" value="NUDIX_hydrolase-like_dom_sf"/>
</dbReference>
<comment type="cofactor">
    <cofactor evidence="1">
        <name>Mg(2+)</name>
        <dbReference type="ChEBI" id="CHEBI:18420"/>
    </cofactor>
</comment>
<dbReference type="Pfam" id="PF00293">
    <property type="entry name" value="NUDIX"/>
    <property type="match status" value="2"/>
</dbReference>
<evidence type="ECO:0000256" key="1">
    <source>
        <dbReference type="ARBA" id="ARBA00001946"/>
    </source>
</evidence>
<keyword evidence="3 4" id="KW-0378">Hydrolase</keyword>
<dbReference type="PANTHER" id="PTHR43046">
    <property type="entry name" value="GDP-MANNOSE MANNOSYL HYDROLASE"/>
    <property type="match status" value="1"/>
</dbReference>
<dbReference type="PROSITE" id="PS00893">
    <property type="entry name" value="NUDIX_BOX"/>
    <property type="match status" value="2"/>
</dbReference>
<protein>
    <submittedName>
        <fullName evidence="6">GDP-mannose mannosyl hydrolase</fullName>
    </submittedName>
</protein>
<name>A0A6J4QVS2_9ACTN</name>
<evidence type="ECO:0000256" key="4">
    <source>
        <dbReference type="RuleBase" id="RU003476"/>
    </source>
</evidence>
<gene>
    <name evidence="6" type="ORF">AVDCRST_MAG78-3712</name>
</gene>
<proteinExistence type="inferred from homology"/>
<comment type="similarity">
    <text evidence="2 4">Belongs to the Nudix hydrolase family.</text>
</comment>
<dbReference type="PANTHER" id="PTHR43046:SF14">
    <property type="entry name" value="MUTT_NUDIX FAMILY PROTEIN"/>
    <property type="match status" value="1"/>
</dbReference>
<evidence type="ECO:0000313" key="6">
    <source>
        <dbReference type="EMBL" id="CAA9453619.1"/>
    </source>
</evidence>
<accession>A0A6J4QVS2</accession>
<evidence type="ECO:0000256" key="3">
    <source>
        <dbReference type="ARBA" id="ARBA00022801"/>
    </source>
</evidence>
<reference evidence="6" key="1">
    <citation type="submission" date="2020-02" db="EMBL/GenBank/DDBJ databases">
        <authorList>
            <person name="Meier V. D."/>
        </authorList>
    </citation>
    <scope>NUCLEOTIDE SEQUENCE</scope>
    <source>
        <strain evidence="6">AVDCRST_MAG78</strain>
    </source>
</reference>
<dbReference type="SUPFAM" id="SSF55811">
    <property type="entry name" value="Nudix"/>
    <property type="match status" value="2"/>
</dbReference>
<dbReference type="GO" id="GO:0016787">
    <property type="term" value="F:hydrolase activity"/>
    <property type="evidence" value="ECO:0007669"/>
    <property type="project" value="UniProtKB-KW"/>
</dbReference>
<dbReference type="PRINTS" id="PR00502">
    <property type="entry name" value="NUDIXFAMILY"/>
</dbReference>
<dbReference type="EMBL" id="CADCVB010000243">
    <property type="protein sequence ID" value="CAA9453619.1"/>
    <property type="molecule type" value="Genomic_DNA"/>
</dbReference>
<sequence>MSVKADLVSGILPVRPDGRVLLLLRPSGTWDPPAGRLAPGESFERGAVREVYEETGLLVAPQRLLATWVGKGPGGGLLASATYVSRVSAERDGVRLSDEHLGYRWVTTDEWLELPSWWSHENILRVAGAVDTLPDGPIPEPSPPVPPRPGVVNANLGAGTVVVDLGRSPGEEPKALLMRRRKPPVGLWENPGGMLEPGEDFVLCARRETFEETGLDAEPEAVWWARVEPWRAPDDPEIYAGVGFIAWHPGGEVRLESSAHDAHLWATEEEWRGLDTWYTKGELDLLWNTVREMKLRESRSNP</sequence>
<dbReference type="InterPro" id="IPR000086">
    <property type="entry name" value="NUDIX_hydrolase_dom"/>
</dbReference>
<evidence type="ECO:0000256" key="2">
    <source>
        <dbReference type="ARBA" id="ARBA00005582"/>
    </source>
</evidence>
<dbReference type="PROSITE" id="PS51462">
    <property type="entry name" value="NUDIX"/>
    <property type="match status" value="2"/>
</dbReference>
<dbReference type="AlphaFoldDB" id="A0A6J4QVS2"/>
<evidence type="ECO:0000259" key="5">
    <source>
        <dbReference type="PROSITE" id="PS51462"/>
    </source>
</evidence>
<dbReference type="InterPro" id="IPR020084">
    <property type="entry name" value="NUDIX_hydrolase_CS"/>
</dbReference>
<feature type="domain" description="Nudix hydrolase" evidence="5">
    <location>
        <begin position="153"/>
        <end position="289"/>
    </location>
</feature>
<organism evidence="6">
    <name type="scientific">uncultured Rubrobacteraceae bacterium</name>
    <dbReference type="NCBI Taxonomy" id="349277"/>
    <lineage>
        <taxon>Bacteria</taxon>
        <taxon>Bacillati</taxon>
        <taxon>Actinomycetota</taxon>
        <taxon>Rubrobacteria</taxon>
        <taxon>Rubrobacterales</taxon>
        <taxon>Rubrobacteraceae</taxon>
        <taxon>environmental samples</taxon>
    </lineage>
</organism>
<dbReference type="Gene3D" id="3.90.79.10">
    <property type="entry name" value="Nucleoside Triphosphate Pyrophosphohydrolase"/>
    <property type="match status" value="2"/>
</dbReference>
<dbReference type="InterPro" id="IPR020476">
    <property type="entry name" value="Nudix_hydrolase"/>
</dbReference>
<feature type="domain" description="Nudix hydrolase" evidence="5">
    <location>
        <begin position="4"/>
        <end position="130"/>
    </location>
</feature>